<feature type="transmembrane region" description="Helical" evidence="7">
    <location>
        <begin position="138"/>
        <end position="159"/>
    </location>
</feature>
<organism evidence="9 10">
    <name type="scientific">Paenibacillus flagellatus</name>
    <dbReference type="NCBI Taxonomy" id="2211139"/>
    <lineage>
        <taxon>Bacteria</taxon>
        <taxon>Bacillati</taxon>
        <taxon>Bacillota</taxon>
        <taxon>Bacilli</taxon>
        <taxon>Bacillales</taxon>
        <taxon>Paenibacillaceae</taxon>
        <taxon>Paenibacillus</taxon>
    </lineage>
</organism>
<feature type="transmembrane region" description="Helical" evidence="7">
    <location>
        <begin position="320"/>
        <end position="338"/>
    </location>
</feature>
<comment type="caution">
    <text evidence="9">The sequence shown here is derived from an EMBL/GenBank/DDBJ whole genome shotgun (WGS) entry which is preliminary data.</text>
</comment>
<feature type="transmembrane region" description="Helical" evidence="7">
    <location>
        <begin position="27"/>
        <end position="43"/>
    </location>
</feature>
<feature type="transmembrane region" description="Helical" evidence="7">
    <location>
        <begin position="350"/>
        <end position="373"/>
    </location>
</feature>
<feature type="transmembrane region" description="Helical" evidence="7">
    <location>
        <begin position="393"/>
        <end position="414"/>
    </location>
</feature>
<dbReference type="RefSeq" id="WP_110838615.1">
    <property type="nucleotide sequence ID" value="NZ_QJVJ01000001.1"/>
</dbReference>
<evidence type="ECO:0000256" key="6">
    <source>
        <dbReference type="ARBA" id="ARBA00023136"/>
    </source>
</evidence>
<dbReference type="InterPro" id="IPR004840">
    <property type="entry name" value="Amino_acid_permease_CS"/>
</dbReference>
<dbReference type="InterPro" id="IPR050524">
    <property type="entry name" value="APC_YAT"/>
</dbReference>
<dbReference type="Gene3D" id="1.20.1740.10">
    <property type="entry name" value="Amino acid/polyamine transporter I"/>
    <property type="match status" value="1"/>
</dbReference>
<reference evidence="9 10" key="1">
    <citation type="submission" date="2018-05" db="EMBL/GenBank/DDBJ databases">
        <title>Paenibacillus flagellatus sp. nov., isolated from selenium mineral soil.</title>
        <authorList>
            <person name="Dai X."/>
        </authorList>
    </citation>
    <scope>NUCLEOTIDE SEQUENCE [LARGE SCALE GENOMIC DNA]</scope>
    <source>
        <strain evidence="9 10">DXL2</strain>
    </source>
</reference>
<keyword evidence="3 7" id="KW-0812">Transmembrane</keyword>
<dbReference type="GO" id="GO:0016020">
    <property type="term" value="C:membrane"/>
    <property type="evidence" value="ECO:0007669"/>
    <property type="project" value="UniProtKB-SubCell"/>
</dbReference>
<dbReference type="OrthoDB" id="9780162at2"/>
<evidence type="ECO:0000256" key="5">
    <source>
        <dbReference type="ARBA" id="ARBA00022989"/>
    </source>
</evidence>
<feature type="transmembrane region" description="Helical" evidence="7">
    <location>
        <begin position="80"/>
        <end position="102"/>
    </location>
</feature>
<dbReference type="FunFam" id="1.20.1740.10:FF:000001">
    <property type="entry name" value="Amino acid permease"/>
    <property type="match status" value="1"/>
</dbReference>
<comment type="subcellular location">
    <subcellularLocation>
        <location evidence="1">Membrane</location>
        <topology evidence="1">Multi-pass membrane protein</topology>
    </subcellularLocation>
</comment>
<feature type="transmembrane region" description="Helical" evidence="7">
    <location>
        <begin position="221"/>
        <end position="242"/>
    </location>
</feature>
<dbReference type="GO" id="GO:0015171">
    <property type="term" value="F:amino acid transmembrane transporter activity"/>
    <property type="evidence" value="ECO:0007669"/>
    <property type="project" value="TreeGrafter"/>
</dbReference>
<keyword evidence="4" id="KW-0029">Amino-acid transport</keyword>
<evidence type="ECO:0000256" key="7">
    <source>
        <dbReference type="SAM" id="Phobius"/>
    </source>
</evidence>
<gene>
    <name evidence="9" type="ORF">DLM86_01940</name>
</gene>
<dbReference type="PANTHER" id="PTHR43341">
    <property type="entry name" value="AMINO ACID PERMEASE"/>
    <property type="match status" value="1"/>
</dbReference>
<evidence type="ECO:0000313" key="9">
    <source>
        <dbReference type="EMBL" id="PYI57573.1"/>
    </source>
</evidence>
<evidence type="ECO:0000256" key="3">
    <source>
        <dbReference type="ARBA" id="ARBA00022692"/>
    </source>
</evidence>
<dbReference type="PROSITE" id="PS00218">
    <property type="entry name" value="AMINO_ACID_PERMEASE_1"/>
    <property type="match status" value="1"/>
</dbReference>
<keyword evidence="2" id="KW-0813">Transport</keyword>
<evidence type="ECO:0000256" key="4">
    <source>
        <dbReference type="ARBA" id="ARBA00022970"/>
    </source>
</evidence>
<feature type="transmembrane region" description="Helical" evidence="7">
    <location>
        <begin position="108"/>
        <end position="126"/>
    </location>
</feature>
<feature type="domain" description="Amino acid permease/ SLC12A" evidence="8">
    <location>
        <begin position="1"/>
        <end position="452"/>
    </location>
</feature>
<evidence type="ECO:0000313" key="10">
    <source>
        <dbReference type="Proteomes" id="UP000247476"/>
    </source>
</evidence>
<proteinExistence type="predicted"/>
<dbReference type="PANTHER" id="PTHR43341:SF1">
    <property type="entry name" value="GENERAL AMINO-ACID PERMEASE GAP1"/>
    <property type="match status" value="1"/>
</dbReference>
<feature type="transmembrane region" description="Helical" evidence="7">
    <location>
        <begin position="268"/>
        <end position="289"/>
    </location>
</feature>
<sequence>MISLGGAIGTGVFLASGSIIRDAGPGGALAAYAVIGAMVYFLMTSLGEMATYMPVSGSFSTYAARFVDPALGFAFGWNYWYSWAITIAVEISAGAVAVGYWLPDSPSWLWSGLFLALLFLLNALSVKGYGETEYWFSMIKVATIIIFIVVGLLMIVGIMGGEPVGFSHFTHGDAPFHGGWLAVFGAMMVAGFSFLGSELVGVAAGETDDPRRTVPKAIRQVFWRILLFYVLAIGVIGLLLPYDDPALGGGGDLTDVASSPFTIVFDKAGLALSASIMNAVILSSILSAGNSSMYAATRMLWGLANEGYAPKPLARLDKRGVPLLALLATTVVGCFAFLASRYGEGAVFTWLLNASGLSGFLIWLGIAISHYRFRRAFKAQGKSLDELPYKARWFPFGPLFAFALCSIVILGQNVSAFTAGAVDWEGLLVSYIGLPLFVALWLGYKWAKRTKIVPLEQCDLEQGRSVPDR</sequence>
<evidence type="ECO:0000256" key="1">
    <source>
        <dbReference type="ARBA" id="ARBA00004141"/>
    </source>
</evidence>
<dbReference type="InterPro" id="IPR004841">
    <property type="entry name" value="AA-permease/SLC12A_dom"/>
</dbReference>
<dbReference type="Proteomes" id="UP000247476">
    <property type="component" value="Unassembled WGS sequence"/>
</dbReference>
<dbReference type="PIRSF" id="PIRSF006060">
    <property type="entry name" value="AA_transporter"/>
    <property type="match status" value="1"/>
</dbReference>
<protein>
    <submittedName>
        <fullName evidence="9">Gamma-aminobutyrate permease</fullName>
    </submittedName>
</protein>
<name>A0A2V5KGP5_9BACL</name>
<dbReference type="Pfam" id="PF00324">
    <property type="entry name" value="AA_permease"/>
    <property type="match status" value="1"/>
</dbReference>
<evidence type="ECO:0000259" key="8">
    <source>
        <dbReference type="Pfam" id="PF00324"/>
    </source>
</evidence>
<feature type="transmembrane region" description="Helical" evidence="7">
    <location>
        <begin position="426"/>
        <end position="444"/>
    </location>
</feature>
<accession>A0A2V5KGP5</accession>
<keyword evidence="5 7" id="KW-1133">Transmembrane helix</keyword>
<dbReference type="AlphaFoldDB" id="A0A2V5KGP5"/>
<feature type="transmembrane region" description="Helical" evidence="7">
    <location>
        <begin position="179"/>
        <end position="200"/>
    </location>
</feature>
<dbReference type="EMBL" id="QJVJ01000001">
    <property type="protein sequence ID" value="PYI57573.1"/>
    <property type="molecule type" value="Genomic_DNA"/>
</dbReference>
<keyword evidence="10" id="KW-1185">Reference proteome</keyword>
<evidence type="ECO:0000256" key="2">
    <source>
        <dbReference type="ARBA" id="ARBA00022448"/>
    </source>
</evidence>
<keyword evidence="6 7" id="KW-0472">Membrane</keyword>